<keyword evidence="3" id="KW-1185">Reference proteome</keyword>
<accession>A0A1L4BRE9</accession>
<protein>
    <submittedName>
        <fullName evidence="2">Uncharacterized protein</fullName>
    </submittedName>
</protein>
<keyword evidence="1" id="KW-0812">Transmembrane</keyword>
<dbReference type="KEGG" id="frx:F7310_03155"/>
<sequence>MKWKISTVFLRRVLEVKVRNDLIEIILGEKSIKVSKHKLKGSRIKKGDILLIYGTNYEYKIKSQIIYNISQKKYIEKGIPNILNLLVTLFLIIVLVYLYFTNMLLHTIGPFERVFTISIFIYLHFILFECAKGFIHVKLYLLRNKSRIKNIHNKL</sequence>
<name>A0A1L4BRE9_9GAMM</name>
<evidence type="ECO:0000313" key="2">
    <source>
        <dbReference type="EMBL" id="API86411.1"/>
    </source>
</evidence>
<organism evidence="2 3">
    <name type="scientific">Francisella uliginis</name>
    <dbReference type="NCBI Taxonomy" id="573570"/>
    <lineage>
        <taxon>Bacteria</taxon>
        <taxon>Pseudomonadati</taxon>
        <taxon>Pseudomonadota</taxon>
        <taxon>Gammaproteobacteria</taxon>
        <taxon>Thiotrichales</taxon>
        <taxon>Francisellaceae</taxon>
        <taxon>Francisella</taxon>
    </lineage>
</organism>
<keyword evidence="1" id="KW-0472">Membrane</keyword>
<feature type="transmembrane region" description="Helical" evidence="1">
    <location>
        <begin position="120"/>
        <end position="141"/>
    </location>
</feature>
<dbReference type="AlphaFoldDB" id="A0A1L4BRE9"/>
<evidence type="ECO:0000313" key="3">
    <source>
        <dbReference type="Proteomes" id="UP000184222"/>
    </source>
</evidence>
<dbReference type="Proteomes" id="UP000184222">
    <property type="component" value="Chromosome"/>
</dbReference>
<keyword evidence="1" id="KW-1133">Transmembrane helix</keyword>
<dbReference type="EMBL" id="CP016796">
    <property type="protein sequence ID" value="API86411.1"/>
    <property type="molecule type" value="Genomic_DNA"/>
</dbReference>
<reference evidence="2 3" key="1">
    <citation type="journal article" date="2016" name="Appl. Environ. Microbiol.">
        <title>Whole genome relationships among Francisella bacteria of diverse origin define new species and provide specific regions for detection.</title>
        <authorList>
            <person name="Challacombe J.F."/>
            <person name="Petersen J.M."/>
            <person name="Gallegos-Graves V."/>
            <person name="Hodge D."/>
            <person name="Pillai S."/>
            <person name="Kuske C.R."/>
        </authorList>
    </citation>
    <scope>NUCLEOTIDE SEQUENCE [LARGE SCALE GENOMIC DNA]</scope>
    <source>
        <strain evidence="3">TX07-7310</strain>
    </source>
</reference>
<proteinExistence type="predicted"/>
<gene>
    <name evidence="2" type="ORF">F7310_03155</name>
</gene>
<evidence type="ECO:0000256" key="1">
    <source>
        <dbReference type="SAM" id="Phobius"/>
    </source>
</evidence>
<feature type="transmembrane region" description="Helical" evidence="1">
    <location>
        <begin position="82"/>
        <end position="100"/>
    </location>
</feature>
<dbReference type="RefSeq" id="WP_072711712.1">
    <property type="nucleotide sequence ID" value="NZ_CP016796.1"/>
</dbReference>